<name>A0ABP9YYA5_9FUNG</name>
<comment type="caution">
    <text evidence="7">The sequence shown here is derived from an EMBL/GenBank/DDBJ whole genome shotgun (WGS) entry which is preliminary data.</text>
</comment>
<evidence type="ECO:0000256" key="2">
    <source>
        <dbReference type="ARBA" id="ARBA00005268"/>
    </source>
</evidence>
<feature type="transmembrane region" description="Helical" evidence="6">
    <location>
        <begin position="15"/>
        <end position="36"/>
    </location>
</feature>
<reference evidence="7 8" key="1">
    <citation type="submission" date="2024-04" db="EMBL/GenBank/DDBJ databases">
        <title>genome sequences of Mucor flavus KT1a and Helicostylum pulchrum KT1b strains isolated from the surface of a dry-aged beef.</title>
        <authorList>
            <person name="Toyotome T."/>
            <person name="Hosono M."/>
            <person name="Torimaru M."/>
            <person name="Fukuda K."/>
            <person name="Mikami N."/>
        </authorList>
    </citation>
    <scope>NUCLEOTIDE SEQUENCE [LARGE SCALE GENOMIC DNA]</scope>
    <source>
        <strain evidence="7 8">KT1a</strain>
    </source>
</reference>
<sequence length="255" mass="28280">MGQVLDSVFKAKNPVLVMLMTFTLIFLSSCETVYNKSDWSLGGMKKELTFPSVFLSTAFSTILIGVLGTRFAMNEHHFWRPELFIPTVGLLLGITAGGMAVGISSCLTKVGQQSDQIETYLSFGASRWEAGKTVAIEAIRVAMLPTINQMSVIGLITIPGAMSGQILGGGSIMNAVRYQQIITFMVSATTSLGVLSVVYYCIHHLIDTKHRLRPERVHQYKANVFRDIKFLFVGVYSELFQRQEDLVDENTPLIR</sequence>
<evidence type="ECO:0000256" key="5">
    <source>
        <dbReference type="ARBA" id="ARBA00023136"/>
    </source>
</evidence>
<accession>A0ABP9YYA5</accession>
<dbReference type="PANTHER" id="PTHR30028">
    <property type="entry name" value="UPF0014 INNER MEMBRANE PROTEIN YBBM-RELATED"/>
    <property type="match status" value="1"/>
</dbReference>
<dbReference type="EMBL" id="BAABUK010000011">
    <property type="protein sequence ID" value="GAA5811817.1"/>
    <property type="molecule type" value="Genomic_DNA"/>
</dbReference>
<dbReference type="Proteomes" id="UP001473302">
    <property type="component" value="Unassembled WGS sequence"/>
</dbReference>
<evidence type="ECO:0000256" key="3">
    <source>
        <dbReference type="ARBA" id="ARBA00022692"/>
    </source>
</evidence>
<feature type="transmembrane region" description="Helical" evidence="6">
    <location>
        <begin position="48"/>
        <end position="71"/>
    </location>
</feature>
<feature type="transmembrane region" description="Helical" evidence="6">
    <location>
        <begin position="181"/>
        <end position="202"/>
    </location>
</feature>
<evidence type="ECO:0000313" key="7">
    <source>
        <dbReference type="EMBL" id="GAA5811817.1"/>
    </source>
</evidence>
<keyword evidence="5 6" id="KW-0472">Membrane</keyword>
<organism evidence="7 8">
    <name type="scientific">Mucor flavus</name>
    <dbReference type="NCBI Taxonomy" id="439312"/>
    <lineage>
        <taxon>Eukaryota</taxon>
        <taxon>Fungi</taxon>
        <taxon>Fungi incertae sedis</taxon>
        <taxon>Mucoromycota</taxon>
        <taxon>Mucoromycotina</taxon>
        <taxon>Mucoromycetes</taxon>
        <taxon>Mucorales</taxon>
        <taxon>Mucorineae</taxon>
        <taxon>Mucoraceae</taxon>
        <taxon>Mucor</taxon>
    </lineage>
</organism>
<keyword evidence="4 6" id="KW-1133">Transmembrane helix</keyword>
<evidence type="ECO:0000256" key="4">
    <source>
        <dbReference type="ARBA" id="ARBA00022989"/>
    </source>
</evidence>
<dbReference type="InterPro" id="IPR005226">
    <property type="entry name" value="UPF0014_fam"/>
</dbReference>
<feature type="transmembrane region" description="Helical" evidence="6">
    <location>
        <begin position="152"/>
        <end position="175"/>
    </location>
</feature>
<gene>
    <name evidence="7" type="ORF">MFLAVUS_005262</name>
</gene>
<feature type="transmembrane region" description="Helical" evidence="6">
    <location>
        <begin position="83"/>
        <end position="107"/>
    </location>
</feature>
<evidence type="ECO:0000256" key="6">
    <source>
        <dbReference type="SAM" id="Phobius"/>
    </source>
</evidence>
<protein>
    <submittedName>
        <fullName evidence="7">Uncharacterized protein</fullName>
    </submittedName>
</protein>
<dbReference type="PANTHER" id="PTHR30028:SF0">
    <property type="entry name" value="PROTEIN ALUMINUM SENSITIVE 3"/>
    <property type="match status" value="1"/>
</dbReference>
<proteinExistence type="inferred from homology"/>
<keyword evidence="3 6" id="KW-0812">Transmembrane</keyword>
<evidence type="ECO:0000256" key="1">
    <source>
        <dbReference type="ARBA" id="ARBA00004141"/>
    </source>
</evidence>
<dbReference type="Pfam" id="PF03649">
    <property type="entry name" value="UPF0014"/>
    <property type="match status" value="1"/>
</dbReference>
<evidence type="ECO:0000313" key="8">
    <source>
        <dbReference type="Proteomes" id="UP001473302"/>
    </source>
</evidence>
<comment type="subcellular location">
    <subcellularLocation>
        <location evidence="1">Membrane</location>
        <topology evidence="1">Multi-pass membrane protein</topology>
    </subcellularLocation>
</comment>
<comment type="similarity">
    <text evidence="2">Belongs to the UPF0014 family.</text>
</comment>
<keyword evidence="8" id="KW-1185">Reference proteome</keyword>